<organism evidence="1 2">
    <name type="scientific">Fasciolopsis buskii</name>
    <dbReference type="NCBI Taxonomy" id="27845"/>
    <lineage>
        <taxon>Eukaryota</taxon>
        <taxon>Metazoa</taxon>
        <taxon>Spiralia</taxon>
        <taxon>Lophotrochozoa</taxon>
        <taxon>Platyhelminthes</taxon>
        <taxon>Trematoda</taxon>
        <taxon>Digenea</taxon>
        <taxon>Plagiorchiida</taxon>
        <taxon>Echinostomata</taxon>
        <taxon>Echinostomatoidea</taxon>
        <taxon>Fasciolidae</taxon>
        <taxon>Fasciolopsis</taxon>
    </lineage>
</organism>
<evidence type="ECO:0000313" key="1">
    <source>
        <dbReference type="EMBL" id="KAA0191953.1"/>
    </source>
</evidence>
<sequence length="77" mass="8524">MNDIIRVSAPDILYSVPGKRVDKISSSGDHNAMELLPTPDELCGCAELEDLSDNPHFNYLLRAGFEYILNTANKISN</sequence>
<protein>
    <submittedName>
        <fullName evidence="1">Uncharacterized protein</fullName>
    </submittedName>
</protein>
<comment type="caution">
    <text evidence="1">The sequence shown here is derived from an EMBL/GenBank/DDBJ whole genome shotgun (WGS) entry which is preliminary data.</text>
</comment>
<evidence type="ECO:0000313" key="2">
    <source>
        <dbReference type="Proteomes" id="UP000728185"/>
    </source>
</evidence>
<name>A0A8E0RYU5_9TREM</name>
<reference evidence="1" key="1">
    <citation type="submission" date="2019-05" db="EMBL/GenBank/DDBJ databases">
        <title>Annotation for the trematode Fasciolopsis buski.</title>
        <authorList>
            <person name="Choi Y.-J."/>
        </authorList>
    </citation>
    <scope>NUCLEOTIDE SEQUENCE</scope>
    <source>
        <strain evidence="1">HT</strain>
        <tissue evidence="1">Whole worm</tissue>
    </source>
</reference>
<proteinExistence type="predicted"/>
<dbReference type="Gene3D" id="1.25.40.700">
    <property type="match status" value="1"/>
</dbReference>
<dbReference type="Proteomes" id="UP000728185">
    <property type="component" value="Unassembled WGS sequence"/>
</dbReference>
<accession>A0A8E0RYU5</accession>
<gene>
    <name evidence="1" type="ORF">FBUS_08338</name>
</gene>
<dbReference type="EMBL" id="LUCM01006000">
    <property type="protein sequence ID" value="KAA0191953.1"/>
    <property type="molecule type" value="Genomic_DNA"/>
</dbReference>
<dbReference type="AlphaFoldDB" id="A0A8E0RYU5"/>
<keyword evidence="2" id="KW-1185">Reference proteome</keyword>